<dbReference type="PATRIC" id="fig|47500.12.peg.6453"/>
<dbReference type="Proteomes" id="UP000182836">
    <property type="component" value="Unassembled WGS sequence"/>
</dbReference>
<dbReference type="EMBL" id="LGUG01000013">
    <property type="protein sequence ID" value="KON84331.1"/>
    <property type="molecule type" value="Genomic_DNA"/>
</dbReference>
<dbReference type="STRING" id="47500.AF333_30860"/>
<dbReference type="OrthoDB" id="2679755at2"/>
<evidence type="ECO:0000313" key="4">
    <source>
        <dbReference type="Proteomes" id="UP000182836"/>
    </source>
</evidence>
<dbReference type="EMBL" id="FNED01000008">
    <property type="protein sequence ID" value="SDI85934.1"/>
    <property type="molecule type" value="Genomic_DNA"/>
</dbReference>
<reference evidence="2 4" key="2">
    <citation type="submission" date="2016-10" db="EMBL/GenBank/DDBJ databases">
        <authorList>
            <person name="de Groot N.N."/>
        </authorList>
    </citation>
    <scope>NUCLEOTIDE SEQUENCE [LARGE SCALE GENOMIC DNA]</scope>
    <source>
        <strain evidence="2 4">DSM 2895</strain>
    </source>
</reference>
<dbReference type="AlphaFoldDB" id="A0A0D1XPE8"/>
<evidence type="ECO:0000313" key="1">
    <source>
        <dbReference type="EMBL" id="KON84331.1"/>
    </source>
</evidence>
<keyword evidence="3" id="KW-1185">Reference proteome</keyword>
<sequence>MYPLEEVLTWEAEMDDSLQQERQILAAYQWMKMDLTDRRAVLLQEDTIDAFSLDTVDQAILRVEELISERSVIIGEKEKAVQTMYQQWKQLLKG</sequence>
<organism evidence="1 3">
    <name type="scientific">Aneurinibacillus migulanus</name>
    <name type="common">Bacillus migulanus</name>
    <dbReference type="NCBI Taxonomy" id="47500"/>
    <lineage>
        <taxon>Bacteria</taxon>
        <taxon>Bacillati</taxon>
        <taxon>Bacillota</taxon>
        <taxon>Bacilli</taxon>
        <taxon>Bacillales</taxon>
        <taxon>Paenibacillaceae</taxon>
        <taxon>Aneurinibacillus group</taxon>
        <taxon>Aneurinibacillus</taxon>
    </lineage>
</organism>
<proteinExistence type="predicted"/>
<evidence type="ECO:0000313" key="2">
    <source>
        <dbReference type="EMBL" id="SDI85934.1"/>
    </source>
</evidence>
<dbReference type="GeneID" id="42309526"/>
<evidence type="ECO:0000313" key="3">
    <source>
        <dbReference type="Proteomes" id="UP000037269"/>
    </source>
</evidence>
<reference evidence="1 3" key="1">
    <citation type="submission" date="2015-07" db="EMBL/GenBank/DDBJ databases">
        <title>Fjat-14205 dsm 2895.</title>
        <authorList>
            <person name="Liu B."/>
            <person name="Wang J."/>
            <person name="Zhu Y."/>
            <person name="Liu G."/>
            <person name="Chen Q."/>
            <person name="Chen Z."/>
            <person name="Lan J."/>
            <person name="Che J."/>
            <person name="Ge C."/>
            <person name="Shi H."/>
            <person name="Pan Z."/>
            <person name="Liu X."/>
        </authorList>
    </citation>
    <scope>NUCLEOTIDE SEQUENCE [LARGE SCALE GENOMIC DNA]</scope>
    <source>
        <strain evidence="1 3">DSM 2895</strain>
    </source>
</reference>
<accession>A0A0D1XPE8</accession>
<dbReference type="RefSeq" id="WP_043065807.1">
    <property type="nucleotide sequence ID" value="NZ_BJOA01000104.1"/>
</dbReference>
<gene>
    <name evidence="1" type="ORF">AF333_30860</name>
    <name evidence="2" type="ORF">SAMN04487909_108192</name>
</gene>
<dbReference type="Proteomes" id="UP000037269">
    <property type="component" value="Unassembled WGS sequence"/>
</dbReference>
<name>A0A0D1XPE8_ANEMI</name>
<protein>
    <submittedName>
        <fullName evidence="1">Uncharacterized protein</fullName>
    </submittedName>
</protein>